<dbReference type="OrthoDB" id="2866591at2"/>
<keyword evidence="1" id="KW-0472">Membrane</keyword>
<feature type="transmembrane region" description="Helical" evidence="1">
    <location>
        <begin position="28"/>
        <end position="50"/>
    </location>
</feature>
<evidence type="ECO:0000313" key="2">
    <source>
        <dbReference type="EMBL" id="PXW87912.1"/>
    </source>
</evidence>
<feature type="transmembrane region" description="Helical" evidence="1">
    <location>
        <begin position="5"/>
        <end position="22"/>
    </location>
</feature>
<evidence type="ECO:0000256" key="1">
    <source>
        <dbReference type="SAM" id="Phobius"/>
    </source>
</evidence>
<proteinExistence type="predicted"/>
<feature type="transmembrane region" description="Helical" evidence="1">
    <location>
        <begin position="133"/>
        <end position="151"/>
    </location>
</feature>
<feature type="transmembrane region" description="Helical" evidence="1">
    <location>
        <begin position="62"/>
        <end position="85"/>
    </location>
</feature>
<keyword evidence="3" id="KW-1185">Reference proteome</keyword>
<protein>
    <submittedName>
        <fullName evidence="2">Uncharacterized protein</fullName>
    </submittedName>
</protein>
<dbReference type="EMBL" id="QJJQ01000004">
    <property type="protein sequence ID" value="PXW87912.1"/>
    <property type="molecule type" value="Genomic_DNA"/>
</dbReference>
<sequence length="180" mass="20445">MQLFFMWLLFIIAILSGVFYYAATADFITAFLHPFSMLLIIANAIILPRLQSLKPYFKRYKNGIFTIFITLLLIVLVVHVAVIAYESGYNFDLLIIVPLCVGTTLIVTGNTLQRFKLPDISATNRIWNQCIRPFSRILVICGAVMLLTIFFPEMMTIFFIILGTMIISLMISFSKGVKAL</sequence>
<feature type="transmembrane region" description="Helical" evidence="1">
    <location>
        <begin position="157"/>
        <end position="174"/>
    </location>
</feature>
<dbReference type="RefSeq" id="WP_110394742.1">
    <property type="nucleotide sequence ID" value="NZ_JBHUHB010000001.1"/>
</dbReference>
<reference evidence="2 3" key="1">
    <citation type="submission" date="2018-05" db="EMBL/GenBank/DDBJ databases">
        <title>Genomic Encyclopedia of Type Strains, Phase IV (KMG-IV): sequencing the most valuable type-strain genomes for metagenomic binning, comparative biology and taxonomic classification.</title>
        <authorList>
            <person name="Goeker M."/>
        </authorList>
    </citation>
    <scope>NUCLEOTIDE SEQUENCE [LARGE SCALE GENOMIC DNA]</scope>
    <source>
        <strain evidence="2 3">DSM 28556</strain>
    </source>
</reference>
<accession>A0A2V3W1G0</accession>
<name>A0A2V3W1G0_9BACI</name>
<evidence type="ECO:0000313" key="3">
    <source>
        <dbReference type="Proteomes" id="UP000247978"/>
    </source>
</evidence>
<comment type="caution">
    <text evidence="2">The sequence shown here is derived from an EMBL/GenBank/DDBJ whole genome shotgun (WGS) entry which is preliminary data.</text>
</comment>
<dbReference type="AlphaFoldDB" id="A0A2V3W1G0"/>
<organism evidence="2 3">
    <name type="scientific">Pseudogracilibacillus auburnensis</name>
    <dbReference type="NCBI Taxonomy" id="1494959"/>
    <lineage>
        <taxon>Bacteria</taxon>
        <taxon>Bacillati</taxon>
        <taxon>Bacillota</taxon>
        <taxon>Bacilli</taxon>
        <taxon>Bacillales</taxon>
        <taxon>Bacillaceae</taxon>
        <taxon>Pseudogracilibacillus</taxon>
    </lineage>
</organism>
<gene>
    <name evidence="2" type="ORF">DFR56_10460</name>
</gene>
<keyword evidence="1" id="KW-1133">Transmembrane helix</keyword>
<dbReference type="Proteomes" id="UP000247978">
    <property type="component" value="Unassembled WGS sequence"/>
</dbReference>
<feature type="transmembrane region" description="Helical" evidence="1">
    <location>
        <begin position="91"/>
        <end position="112"/>
    </location>
</feature>
<keyword evidence="1" id="KW-0812">Transmembrane</keyword>